<gene>
    <name evidence="2" type="ORF">DILT_LOCUS17129</name>
</gene>
<feature type="compositionally biased region" description="Low complexity" evidence="1">
    <location>
        <begin position="98"/>
        <end position="119"/>
    </location>
</feature>
<accession>A0A3P7N364</accession>
<organism evidence="2 3">
    <name type="scientific">Dibothriocephalus latus</name>
    <name type="common">Fish tapeworm</name>
    <name type="synonym">Diphyllobothrium latum</name>
    <dbReference type="NCBI Taxonomy" id="60516"/>
    <lineage>
        <taxon>Eukaryota</taxon>
        <taxon>Metazoa</taxon>
        <taxon>Spiralia</taxon>
        <taxon>Lophotrochozoa</taxon>
        <taxon>Platyhelminthes</taxon>
        <taxon>Cestoda</taxon>
        <taxon>Eucestoda</taxon>
        <taxon>Diphyllobothriidea</taxon>
        <taxon>Diphyllobothriidae</taxon>
        <taxon>Dibothriocephalus</taxon>
    </lineage>
</organism>
<dbReference type="EMBL" id="UYRU01089518">
    <property type="protein sequence ID" value="VDN36775.1"/>
    <property type="molecule type" value="Genomic_DNA"/>
</dbReference>
<evidence type="ECO:0000313" key="3">
    <source>
        <dbReference type="Proteomes" id="UP000281553"/>
    </source>
</evidence>
<dbReference type="AlphaFoldDB" id="A0A3P7N364"/>
<keyword evidence="3" id="KW-1185">Reference proteome</keyword>
<reference evidence="2 3" key="1">
    <citation type="submission" date="2018-11" db="EMBL/GenBank/DDBJ databases">
        <authorList>
            <consortium name="Pathogen Informatics"/>
        </authorList>
    </citation>
    <scope>NUCLEOTIDE SEQUENCE [LARGE SCALE GENOMIC DNA]</scope>
</reference>
<evidence type="ECO:0000256" key="1">
    <source>
        <dbReference type="SAM" id="MobiDB-lite"/>
    </source>
</evidence>
<dbReference type="Proteomes" id="UP000281553">
    <property type="component" value="Unassembled WGS sequence"/>
</dbReference>
<evidence type="ECO:0000313" key="2">
    <source>
        <dbReference type="EMBL" id="VDN36775.1"/>
    </source>
</evidence>
<name>A0A3P7N364_DIBLA</name>
<sequence>MPVETHSSLMDNVKTLDFFRRLDFHPSLFPAAPANHLFRDLPPANYAGFLSRFCQGLKSSVRLLSNTSLPTLSLPAPPGYLWPKEEGETPLDLSRNKQQQQQQQQQQVSSHHFAPSSLLSSSPLDWSILQ</sequence>
<proteinExistence type="predicted"/>
<protein>
    <submittedName>
        <fullName evidence="2">Uncharacterized protein</fullName>
    </submittedName>
</protein>
<feature type="region of interest" description="Disordered" evidence="1">
    <location>
        <begin position="68"/>
        <end position="119"/>
    </location>
</feature>
<feature type="non-terminal residue" evidence="2">
    <location>
        <position position="130"/>
    </location>
</feature>